<dbReference type="PANTHER" id="PTHR43963">
    <property type="entry name" value="CARBONYL REDUCTASE 1-RELATED"/>
    <property type="match status" value="1"/>
</dbReference>
<gene>
    <name evidence="5" type="ORF">QGN29_04045</name>
</gene>
<reference evidence="5" key="1">
    <citation type="submission" date="2023-04" db="EMBL/GenBank/DDBJ databases">
        <title>Complete genome sequence of Temperatibacter marinus.</title>
        <authorList>
            <person name="Rong J.-C."/>
            <person name="Yi M.-L."/>
            <person name="Zhao Q."/>
        </authorList>
    </citation>
    <scope>NUCLEOTIDE SEQUENCE</scope>
    <source>
        <strain evidence="5">NBRC 110045</strain>
    </source>
</reference>
<evidence type="ECO:0000256" key="4">
    <source>
        <dbReference type="RuleBase" id="RU000363"/>
    </source>
</evidence>
<dbReference type="Gene3D" id="3.40.50.720">
    <property type="entry name" value="NAD(P)-binding Rossmann-like Domain"/>
    <property type="match status" value="1"/>
</dbReference>
<accession>A0AA52EI12</accession>
<keyword evidence="6" id="KW-1185">Reference proteome</keyword>
<protein>
    <submittedName>
        <fullName evidence="5">SDR family oxidoreductase</fullName>
    </submittedName>
</protein>
<dbReference type="RefSeq" id="WP_310799396.1">
    <property type="nucleotide sequence ID" value="NZ_CP123872.1"/>
</dbReference>
<dbReference type="PRINTS" id="PR00081">
    <property type="entry name" value="GDHRDH"/>
</dbReference>
<comment type="similarity">
    <text evidence="1 4">Belongs to the short-chain dehydrogenases/reductases (SDR) family.</text>
</comment>
<dbReference type="CDD" id="cd05324">
    <property type="entry name" value="carb_red_PTCR-like_SDR_c"/>
    <property type="match status" value="1"/>
</dbReference>
<dbReference type="PANTHER" id="PTHR43963:SF6">
    <property type="entry name" value="CHAIN DEHYDROGENASE FAMILY PROTEIN, PUTATIVE (AFU_ORTHOLOGUE AFUA_3G15350)-RELATED"/>
    <property type="match status" value="1"/>
</dbReference>
<dbReference type="InterPro" id="IPR036291">
    <property type="entry name" value="NAD(P)-bd_dom_sf"/>
</dbReference>
<dbReference type="EMBL" id="CP123872">
    <property type="protein sequence ID" value="WND03543.1"/>
    <property type="molecule type" value="Genomic_DNA"/>
</dbReference>
<name>A0AA52EI12_9PROT</name>
<evidence type="ECO:0000256" key="3">
    <source>
        <dbReference type="ARBA" id="ARBA00023002"/>
    </source>
</evidence>
<keyword evidence="2" id="KW-0521">NADP</keyword>
<evidence type="ECO:0000313" key="6">
    <source>
        <dbReference type="Proteomes" id="UP001268683"/>
    </source>
</evidence>
<sequence length="238" mass="25706">MKPAKFQIALVTGSNKGIGEAIATGLAAEGYTVLITSRSLAKAVAVAQRLTQDGGKAYGFELDVTNEEAVDHFAQQILNQFGQVDILVNNAGIALDQWVQGQNLDLDYMRETFAVNVFAPLHLIQKFLPQMKKQAFGRIVNVSSELGSLETMEMAGTVAYRSSKTALNAVTKLLALEIEDGEDIQINAACPGWVKTALGGPEAPRSPKEGADTALWLATQPKNGPNGKLFRDRSLYPW</sequence>
<evidence type="ECO:0000256" key="2">
    <source>
        <dbReference type="ARBA" id="ARBA00022857"/>
    </source>
</evidence>
<proteinExistence type="inferred from homology"/>
<dbReference type="InterPro" id="IPR045313">
    <property type="entry name" value="CBR1-like"/>
</dbReference>
<keyword evidence="3" id="KW-0560">Oxidoreductase</keyword>
<dbReference type="AlphaFoldDB" id="A0AA52EI12"/>
<dbReference type="Pfam" id="PF00106">
    <property type="entry name" value="adh_short"/>
    <property type="match status" value="1"/>
</dbReference>
<dbReference type="Proteomes" id="UP001268683">
    <property type="component" value="Chromosome"/>
</dbReference>
<evidence type="ECO:0000313" key="5">
    <source>
        <dbReference type="EMBL" id="WND03543.1"/>
    </source>
</evidence>
<dbReference type="KEGG" id="tmk:QGN29_04045"/>
<evidence type="ECO:0000256" key="1">
    <source>
        <dbReference type="ARBA" id="ARBA00006484"/>
    </source>
</evidence>
<organism evidence="5 6">
    <name type="scientific">Temperatibacter marinus</name>
    <dbReference type="NCBI Taxonomy" id="1456591"/>
    <lineage>
        <taxon>Bacteria</taxon>
        <taxon>Pseudomonadati</taxon>
        <taxon>Pseudomonadota</taxon>
        <taxon>Alphaproteobacteria</taxon>
        <taxon>Kordiimonadales</taxon>
        <taxon>Temperatibacteraceae</taxon>
        <taxon>Temperatibacter</taxon>
    </lineage>
</organism>
<dbReference type="GO" id="GO:0016616">
    <property type="term" value="F:oxidoreductase activity, acting on the CH-OH group of donors, NAD or NADP as acceptor"/>
    <property type="evidence" value="ECO:0007669"/>
    <property type="project" value="InterPro"/>
</dbReference>
<dbReference type="InterPro" id="IPR002347">
    <property type="entry name" value="SDR_fam"/>
</dbReference>
<dbReference type="PRINTS" id="PR00080">
    <property type="entry name" value="SDRFAMILY"/>
</dbReference>
<dbReference type="SUPFAM" id="SSF51735">
    <property type="entry name" value="NAD(P)-binding Rossmann-fold domains"/>
    <property type="match status" value="1"/>
</dbReference>